<dbReference type="EMBL" id="GBRH01252028">
    <property type="protein sequence ID" value="JAD45867.1"/>
    <property type="molecule type" value="Transcribed_RNA"/>
</dbReference>
<protein>
    <submittedName>
        <fullName evidence="1">Uncharacterized protein</fullName>
    </submittedName>
</protein>
<sequence>MQTKILILLVLNHLI</sequence>
<reference evidence="1" key="2">
    <citation type="journal article" date="2015" name="Data Brief">
        <title>Shoot transcriptome of the giant reed, Arundo donax.</title>
        <authorList>
            <person name="Barrero R.A."/>
            <person name="Guerrero F.D."/>
            <person name="Moolhuijzen P."/>
            <person name="Goolsby J.A."/>
            <person name="Tidwell J."/>
            <person name="Bellgard S.E."/>
            <person name="Bellgard M.I."/>
        </authorList>
    </citation>
    <scope>NUCLEOTIDE SEQUENCE</scope>
    <source>
        <tissue evidence="1">Shoot tissue taken approximately 20 cm above the soil surface</tissue>
    </source>
</reference>
<organism evidence="1">
    <name type="scientific">Arundo donax</name>
    <name type="common">Giant reed</name>
    <name type="synonym">Donax arundinaceus</name>
    <dbReference type="NCBI Taxonomy" id="35708"/>
    <lineage>
        <taxon>Eukaryota</taxon>
        <taxon>Viridiplantae</taxon>
        <taxon>Streptophyta</taxon>
        <taxon>Embryophyta</taxon>
        <taxon>Tracheophyta</taxon>
        <taxon>Spermatophyta</taxon>
        <taxon>Magnoliopsida</taxon>
        <taxon>Liliopsida</taxon>
        <taxon>Poales</taxon>
        <taxon>Poaceae</taxon>
        <taxon>PACMAD clade</taxon>
        <taxon>Arundinoideae</taxon>
        <taxon>Arundineae</taxon>
        <taxon>Arundo</taxon>
    </lineage>
</organism>
<evidence type="ECO:0000313" key="1">
    <source>
        <dbReference type="EMBL" id="JAD45867.1"/>
    </source>
</evidence>
<proteinExistence type="predicted"/>
<name>A0A0A9AFI9_ARUDO</name>
<accession>A0A0A9AFI9</accession>
<reference evidence="1" key="1">
    <citation type="submission" date="2014-09" db="EMBL/GenBank/DDBJ databases">
        <authorList>
            <person name="Magalhaes I.L.F."/>
            <person name="Oliveira U."/>
            <person name="Santos F.R."/>
            <person name="Vidigal T.H.D.A."/>
            <person name="Brescovit A.D."/>
            <person name="Santos A.J."/>
        </authorList>
    </citation>
    <scope>NUCLEOTIDE SEQUENCE</scope>
    <source>
        <tissue evidence="1">Shoot tissue taken approximately 20 cm above the soil surface</tissue>
    </source>
</reference>